<dbReference type="InterPro" id="IPR044049">
    <property type="entry name" value="EccD_transm"/>
</dbReference>
<dbReference type="RefSeq" id="WP_203922337.1">
    <property type="nucleotide sequence ID" value="NZ_BONZ01000073.1"/>
</dbReference>
<comment type="subcellular location">
    <subcellularLocation>
        <location evidence="1">Cell membrane</location>
        <topology evidence="1">Multi-pass membrane protein</topology>
    </subcellularLocation>
</comment>
<feature type="transmembrane region" description="Helical" evidence="7">
    <location>
        <begin position="235"/>
        <end position="252"/>
    </location>
</feature>
<protein>
    <submittedName>
        <fullName evidence="9">Type VII secretion integral membrane protein EccD</fullName>
    </submittedName>
</protein>
<dbReference type="InterPro" id="IPR006707">
    <property type="entry name" value="T7SS_EccD"/>
</dbReference>
<keyword evidence="5 7" id="KW-1133">Transmembrane helix</keyword>
<dbReference type="NCBIfam" id="TIGR03920">
    <property type="entry name" value="T7SS_EccD"/>
    <property type="match status" value="1"/>
</dbReference>
<evidence type="ECO:0000259" key="8">
    <source>
        <dbReference type="Pfam" id="PF19053"/>
    </source>
</evidence>
<keyword evidence="3" id="KW-1003">Cell membrane</keyword>
<feature type="transmembrane region" description="Helical" evidence="7">
    <location>
        <begin position="117"/>
        <end position="140"/>
    </location>
</feature>
<feature type="transmembrane region" description="Helical" evidence="7">
    <location>
        <begin position="319"/>
        <end position="337"/>
    </location>
</feature>
<feature type="transmembrane region" description="Helical" evidence="7">
    <location>
        <begin position="210"/>
        <end position="228"/>
    </location>
</feature>
<dbReference type="EMBL" id="BONZ01000073">
    <property type="protein sequence ID" value="GIH18842.1"/>
    <property type="molecule type" value="Genomic_DNA"/>
</dbReference>
<evidence type="ECO:0000256" key="7">
    <source>
        <dbReference type="SAM" id="Phobius"/>
    </source>
</evidence>
<feature type="transmembrane region" description="Helical" evidence="7">
    <location>
        <begin position="258"/>
        <end position="280"/>
    </location>
</feature>
<keyword evidence="6 7" id="KW-0472">Membrane</keyword>
<evidence type="ECO:0000256" key="2">
    <source>
        <dbReference type="ARBA" id="ARBA00006162"/>
    </source>
</evidence>
<dbReference type="Pfam" id="PF19053">
    <property type="entry name" value="EccD"/>
    <property type="match status" value="1"/>
</dbReference>
<sequence>MSVEPAADLCRVTLVGIRGRFDVALPASVPLAYLLPTLLRQAGENMADAGVGHGGWALQRLGGWPLDTGQSAAALSIQDGEVLYLRPRRSELPPPVFDDVVEAIGWTLAERTQRWNAAATGLAGLVATGVLLGAGVGVLLLSGPPWHLATATAGLAALLLVLGAGAFSRAVGNAPAATLLGCAAVPYAFLAGVCALLGNDPVTRLRGPALLAGASMALVALLLAIGAVGGGEPAFLGAALVTVVLFVAGAAADHTSAAGVAALALGLVFLAGPMVPGIAYRLARLPAPFLPASAEDLRQASTTLPGAQVTERSLIADRYVTALLAGIALVIAGSVPFLAAAPGWAPSTLAGVSAALALLRTRPFTGRAQRIWLLFAALAATGGFITLLATHLTSRPGRAGLALAALIAAFVVTGLTARPTREPSPPRARLLDIVEIVVAVATVPLVLSVLGVYAYLRSVVG</sequence>
<dbReference type="Gene3D" id="3.10.20.90">
    <property type="entry name" value="Phosphatidylinositol 3-kinase Catalytic Subunit, Chain A, domain 1"/>
    <property type="match status" value="1"/>
</dbReference>
<dbReference type="GO" id="GO:0005886">
    <property type="term" value="C:plasma membrane"/>
    <property type="evidence" value="ECO:0007669"/>
    <property type="project" value="UniProtKB-SubCell"/>
</dbReference>
<comment type="caution">
    <text evidence="9">The sequence shown here is derived from an EMBL/GenBank/DDBJ whole genome shotgun (WGS) entry which is preliminary data.</text>
</comment>
<reference evidence="9" key="1">
    <citation type="submission" date="2021-01" db="EMBL/GenBank/DDBJ databases">
        <title>Whole genome shotgun sequence of Rugosimonospora africana NBRC 104875.</title>
        <authorList>
            <person name="Komaki H."/>
            <person name="Tamura T."/>
        </authorList>
    </citation>
    <scope>NUCLEOTIDE SEQUENCE</scope>
    <source>
        <strain evidence="9">NBRC 104875</strain>
    </source>
</reference>
<evidence type="ECO:0000256" key="6">
    <source>
        <dbReference type="ARBA" id="ARBA00023136"/>
    </source>
</evidence>
<keyword evidence="4 7" id="KW-0812">Transmembrane</keyword>
<feature type="transmembrane region" description="Helical" evidence="7">
    <location>
        <begin position="146"/>
        <end position="167"/>
    </location>
</feature>
<dbReference type="Proteomes" id="UP000642748">
    <property type="component" value="Unassembled WGS sequence"/>
</dbReference>
<evidence type="ECO:0000256" key="3">
    <source>
        <dbReference type="ARBA" id="ARBA00022475"/>
    </source>
</evidence>
<dbReference type="Pfam" id="PF08817">
    <property type="entry name" value="YukD"/>
    <property type="match status" value="1"/>
</dbReference>
<dbReference type="PIRSF" id="PIRSF017804">
    <property type="entry name" value="Secretion_EccD1"/>
    <property type="match status" value="1"/>
</dbReference>
<evidence type="ECO:0000256" key="4">
    <source>
        <dbReference type="ARBA" id="ARBA00022692"/>
    </source>
</evidence>
<evidence type="ECO:0000313" key="9">
    <source>
        <dbReference type="EMBL" id="GIH18842.1"/>
    </source>
</evidence>
<feature type="transmembrane region" description="Helical" evidence="7">
    <location>
        <begin position="371"/>
        <end position="393"/>
    </location>
</feature>
<evidence type="ECO:0000256" key="1">
    <source>
        <dbReference type="ARBA" id="ARBA00004651"/>
    </source>
</evidence>
<evidence type="ECO:0000313" key="10">
    <source>
        <dbReference type="Proteomes" id="UP000642748"/>
    </source>
</evidence>
<feature type="transmembrane region" description="Helical" evidence="7">
    <location>
        <begin position="179"/>
        <end position="198"/>
    </location>
</feature>
<organism evidence="9 10">
    <name type="scientific">Rugosimonospora africana</name>
    <dbReference type="NCBI Taxonomy" id="556532"/>
    <lineage>
        <taxon>Bacteria</taxon>
        <taxon>Bacillati</taxon>
        <taxon>Actinomycetota</taxon>
        <taxon>Actinomycetes</taxon>
        <taxon>Micromonosporales</taxon>
        <taxon>Micromonosporaceae</taxon>
        <taxon>Rugosimonospora</taxon>
    </lineage>
</organism>
<evidence type="ECO:0000256" key="5">
    <source>
        <dbReference type="ARBA" id="ARBA00022989"/>
    </source>
</evidence>
<name>A0A8J3QZD1_9ACTN</name>
<gene>
    <name evidence="9" type="ORF">Raf01_70140</name>
</gene>
<proteinExistence type="inferred from homology"/>
<feature type="domain" description="EccD-like transmembrane" evidence="8">
    <location>
        <begin position="122"/>
        <end position="458"/>
    </location>
</feature>
<dbReference type="AlphaFoldDB" id="A0A8J3QZD1"/>
<feature type="transmembrane region" description="Helical" evidence="7">
    <location>
        <begin position="399"/>
        <end position="418"/>
    </location>
</feature>
<comment type="similarity">
    <text evidence="2">Belongs to the EccD/Snm4 family.</text>
</comment>
<dbReference type="InterPro" id="IPR024962">
    <property type="entry name" value="YukD-like"/>
</dbReference>
<feature type="transmembrane region" description="Helical" evidence="7">
    <location>
        <begin position="430"/>
        <end position="456"/>
    </location>
</feature>
<accession>A0A8J3QZD1</accession>
<keyword evidence="10" id="KW-1185">Reference proteome</keyword>